<dbReference type="EMBL" id="JAPDPI010000002">
    <property type="protein sequence ID" value="MCW3804452.1"/>
    <property type="molecule type" value="Genomic_DNA"/>
</dbReference>
<evidence type="ECO:0000313" key="1">
    <source>
        <dbReference type="EMBL" id="MCW3804452.1"/>
    </source>
</evidence>
<proteinExistence type="predicted"/>
<keyword evidence="2" id="KW-1185">Reference proteome</keyword>
<name>A0AAE3MC52_9BACT</name>
<gene>
    <name evidence="1" type="ORF">OM074_02380</name>
</gene>
<dbReference type="Pfam" id="PF13715">
    <property type="entry name" value="CarbopepD_reg_2"/>
    <property type="match status" value="1"/>
</dbReference>
<dbReference type="InterPro" id="IPR008969">
    <property type="entry name" value="CarboxyPept-like_regulatory"/>
</dbReference>
<reference evidence="1" key="1">
    <citation type="submission" date="2022-10" db="EMBL/GenBank/DDBJ databases">
        <authorList>
            <person name="Yu W.X."/>
        </authorList>
    </citation>
    <scope>NUCLEOTIDE SEQUENCE</scope>
    <source>
        <strain evidence="1">D04</strain>
    </source>
</reference>
<evidence type="ECO:0000313" key="2">
    <source>
        <dbReference type="Proteomes" id="UP001207408"/>
    </source>
</evidence>
<accession>A0AAE3MC52</accession>
<dbReference type="SUPFAM" id="SSF49464">
    <property type="entry name" value="Carboxypeptidase regulatory domain-like"/>
    <property type="match status" value="1"/>
</dbReference>
<comment type="caution">
    <text evidence="1">The sequence shown here is derived from an EMBL/GenBank/DDBJ whole genome shotgun (WGS) entry which is preliminary data.</text>
</comment>
<keyword evidence="1" id="KW-0645">Protease</keyword>
<dbReference type="AlphaFoldDB" id="A0AAE3MC52"/>
<organism evidence="1 2">
    <name type="scientific">Plebeiibacterium marinum</name>
    <dbReference type="NCBI Taxonomy" id="2992111"/>
    <lineage>
        <taxon>Bacteria</taxon>
        <taxon>Pseudomonadati</taxon>
        <taxon>Bacteroidota</taxon>
        <taxon>Bacteroidia</taxon>
        <taxon>Marinilabiliales</taxon>
        <taxon>Marinilabiliaceae</taxon>
        <taxon>Plebeiibacterium</taxon>
    </lineage>
</organism>
<dbReference type="GO" id="GO:0004180">
    <property type="term" value="F:carboxypeptidase activity"/>
    <property type="evidence" value="ECO:0007669"/>
    <property type="project" value="UniProtKB-KW"/>
</dbReference>
<sequence length="116" mass="12466">MKLRVLIIVLVAIVGLSSFKGEKSEKNSAPVATTTLNGVVVDEITGETLAGVEVVLVEINQKAYTDFDGNFTFENVPVGECSICAKMISYQDEKIEGIKVESEKESPVGIGMNQVN</sequence>
<keyword evidence="1" id="KW-0378">Hydrolase</keyword>
<dbReference type="RefSeq" id="WP_301197673.1">
    <property type="nucleotide sequence ID" value="NZ_JAPDPI010000002.1"/>
</dbReference>
<protein>
    <submittedName>
        <fullName evidence="1">Carboxypeptidase-like regulatory domain-containing protein</fullName>
    </submittedName>
</protein>
<dbReference type="Proteomes" id="UP001207408">
    <property type="component" value="Unassembled WGS sequence"/>
</dbReference>
<keyword evidence="1" id="KW-0121">Carboxypeptidase</keyword>
<dbReference type="Gene3D" id="2.60.40.1120">
    <property type="entry name" value="Carboxypeptidase-like, regulatory domain"/>
    <property type="match status" value="1"/>
</dbReference>